<name>A0A3P2A5H4_9NEIS</name>
<dbReference type="STRING" id="1121352.GCA_000620925_01593"/>
<organism evidence="1 2">
    <name type="scientific">Conchiformibius steedae</name>
    <dbReference type="NCBI Taxonomy" id="153493"/>
    <lineage>
        <taxon>Bacteria</taxon>
        <taxon>Pseudomonadati</taxon>
        <taxon>Pseudomonadota</taxon>
        <taxon>Betaproteobacteria</taxon>
        <taxon>Neisseriales</taxon>
        <taxon>Neisseriaceae</taxon>
        <taxon>Conchiformibius</taxon>
    </lineage>
</organism>
<comment type="caution">
    <text evidence="1">The sequence shown here is derived from an EMBL/GenBank/DDBJ whole genome shotgun (WGS) entry which is preliminary data.</text>
</comment>
<reference evidence="1 2" key="1">
    <citation type="submission" date="2018-11" db="EMBL/GenBank/DDBJ databases">
        <title>Genomes From Bacteria Associated with the Canine Oral Cavity: a Test Case for Automated Genome-Based Taxonomic Assignment.</title>
        <authorList>
            <person name="Coil D.A."/>
            <person name="Jospin G."/>
            <person name="Darling A.E."/>
            <person name="Wallis C."/>
            <person name="Davis I.J."/>
            <person name="Harris S."/>
            <person name="Eisen J.A."/>
            <person name="Holcombe L.J."/>
            <person name="O'Flynn C."/>
        </authorList>
    </citation>
    <scope>NUCLEOTIDE SEQUENCE [LARGE SCALE GENOMIC DNA]</scope>
    <source>
        <strain evidence="1 2">COT-280</strain>
    </source>
</reference>
<sequence>MSSNGIYVWDIKYGIPDNMETAYRFVADLNTVPESEPNPRMAAFGKKMAEFVRPALMYYDGDYALENIGGIACSTATTLERVYCFEAKPALLDEEVFVCAIIRAACENGLAVLENDWDMMFLPDGRQISYRGGQGDWRSYVAQGEAAWQQLLEEAGK</sequence>
<accession>A0A3P2A5H4</accession>
<evidence type="ECO:0000313" key="1">
    <source>
        <dbReference type="EMBL" id="RRD89480.1"/>
    </source>
</evidence>
<dbReference type="AlphaFoldDB" id="A0A3P2A5H4"/>
<proteinExistence type="predicted"/>
<dbReference type="Proteomes" id="UP000269923">
    <property type="component" value="Unassembled WGS sequence"/>
</dbReference>
<dbReference type="OrthoDB" id="8616427at2"/>
<dbReference type="EMBL" id="RQYC01000015">
    <property type="protein sequence ID" value="RRD89480.1"/>
    <property type="molecule type" value="Genomic_DNA"/>
</dbReference>
<evidence type="ECO:0000313" key="2">
    <source>
        <dbReference type="Proteomes" id="UP000269923"/>
    </source>
</evidence>
<keyword evidence="2" id="KW-1185">Reference proteome</keyword>
<protein>
    <submittedName>
        <fullName evidence="1">Uncharacterized protein</fullName>
    </submittedName>
</protein>
<gene>
    <name evidence="1" type="ORF">EII21_08810</name>
</gene>
<dbReference type="RefSeq" id="WP_124795705.1">
    <property type="nucleotide sequence ID" value="NZ_RQYC01000015.1"/>
</dbReference>